<dbReference type="Proteomes" id="UP001257659">
    <property type="component" value="Unassembled WGS sequence"/>
</dbReference>
<comment type="caution">
    <text evidence="2">The sequence shown here is derived from an EMBL/GenBank/DDBJ whole genome shotgun (WGS) entry which is preliminary data.</text>
</comment>
<protein>
    <submittedName>
        <fullName evidence="2">NADPH:quinone reductase-like Zn-dependent oxidoreductase</fullName>
    </submittedName>
</protein>
<dbReference type="SUPFAM" id="SSF50129">
    <property type="entry name" value="GroES-like"/>
    <property type="match status" value="1"/>
</dbReference>
<dbReference type="RefSeq" id="WP_309726844.1">
    <property type="nucleotide sequence ID" value="NZ_JAVDQA010000001.1"/>
</dbReference>
<dbReference type="EMBL" id="JAVDQA010000001">
    <property type="protein sequence ID" value="MDR6299860.1"/>
    <property type="molecule type" value="Genomic_DNA"/>
</dbReference>
<gene>
    <name evidence="2" type="ORF">GGR31_000476</name>
</gene>
<accession>A0ABU1K3M7</accession>
<dbReference type="SMART" id="SM00829">
    <property type="entry name" value="PKS_ER"/>
    <property type="match status" value="1"/>
</dbReference>
<dbReference type="InterPro" id="IPR050700">
    <property type="entry name" value="YIM1/Zinc_Alcohol_DH_Fams"/>
</dbReference>
<feature type="domain" description="Enoyl reductase (ER)" evidence="1">
    <location>
        <begin position="10"/>
        <end position="311"/>
    </location>
</feature>
<dbReference type="Gene3D" id="3.90.180.10">
    <property type="entry name" value="Medium-chain alcohol dehydrogenases, catalytic domain"/>
    <property type="match status" value="1"/>
</dbReference>
<proteinExistence type="predicted"/>
<dbReference type="InterPro" id="IPR020843">
    <property type="entry name" value="ER"/>
</dbReference>
<evidence type="ECO:0000313" key="2">
    <source>
        <dbReference type="EMBL" id="MDR6299860.1"/>
    </source>
</evidence>
<dbReference type="CDD" id="cd05289">
    <property type="entry name" value="MDR_like_2"/>
    <property type="match status" value="1"/>
</dbReference>
<name>A0ABU1K3M7_9FLAO</name>
<dbReference type="Pfam" id="PF13602">
    <property type="entry name" value="ADH_zinc_N_2"/>
    <property type="match status" value="1"/>
</dbReference>
<dbReference type="Pfam" id="PF08240">
    <property type="entry name" value="ADH_N"/>
    <property type="match status" value="1"/>
</dbReference>
<evidence type="ECO:0000259" key="1">
    <source>
        <dbReference type="SMART" id="SM00829"/>
    </source>
</evidence>
<dbReference type="InterPro" id="IPR011032">
    <property type="entry name" value="GroES-like_sf"/>
</dbReference>
<organism evidence="2 3">
    <name type="scientific">Mesonia maritima</name>
    <dbReference type="NCBI Taxonomy" id="1793873"/>
    <lineage>
        <taxon>Bacteria</taxon>
        <taxon>Pseudomonadati</taxon>
        <taxon>Bacteroidota</taxon>
        <taxon>Flavobacteriia</taxon>
        <taxon>Flavobacteriales</taxon>
        <taxon>Flavobacteriaceae</taxon>
        <taxon>Mesonia</taxon>
    </lineage>
</organism>
<dbReference type="PANTHER" id="PTHR11695:SF294">
    <property type="entry name" value="RETICULON-4-INTERACTING PROTEIN 1, MITOCHONDRIAL"/>
    <property type="match status" value="1"/>
</dbReference>
<evidence type="ECO:0000313" key="3">
    <source>
        <dbReference type="Proteomes" id="UP001257659"/>
    </source>
</evidence>
<sequence>MKAIILKKAGGVEELSVEEIEKPIPSAKAVLIKTASVGINPIEIKTRKGNRFTEKLLADKPSILGWDLCGTVVEKGKEVKDFSLNDNVFGMINFPDFGKTYAEYVVAKPEDLVKLPQNLNKNEAGGIPLAALTAYQALKYEGKLTEKSRVLIHAAGGGVGHFGVQFAKHFGAEVIATASAEKSEFLKSLGVDKHVDYKKTNFEEEVANVDVVFDLIGGDYIDRSLKTLKKGGIIICIPTATNDGVEEKAAAKGCKGVAFKVKPTKKDLEEISILLKSEKVKPHISERYDFSEIKKAHQSIEKGNTKGKIVITF</sequence>
<dbReference type="InterPro" id="IPR036291">
    <property type="entry name" value="NAD(P)-bd_dom_sf"/>
</dbReference>
<reference evidence="2 3" key="1">
    <citation type="submission" date="2023-07" db="EMBL/GenBank/DDBJ databases">
        <title>Genomic Encyclopedia of Type Strains, Phase IV (KMG-IV): sequencing the most valuable type-strain genomes for metagenomic binning, comparative biology and taxonomic classification.</title>
        <authorList>
            <person name="Goeker M."/>
        </authorList>
    </citation>
    <scope>NUCLEOTIDE SEQUENCE [LARGE SCALE GENOMIC DNA]</scope>
    <source>
        <strain evidence="2 3">DSM 102814</strain>
    </source>
</reference>
<dbReference type="SUPFAM" id="SSF51735">
    <property type="entry name" value="NAD(P)-binding Rossmann-fold domains"/>
    <property type="match status" value="1"/>
</dbReference>
<dbReference type="PANTHER" id="PTHR11695">
    <property type="entry name" value="ALCOHOL DEHYDROGENASE RELATED"/>
    <property type="match status" value="1"/>
</dbReference>
<keyword evidence="3" id="KW-1185">Reference proteome</keyword>
<dbReference type="InterPro" id="IPR013154">
    <property type="entry name" value="ADH-like_N"/>
</dbReference>
<dbReference type="Gene3D" id="3.40.50.720">
    <property type="entry name" value="NAD(P)-binding Rossmann-like Domain"/>
    <property type="match status" value="1"/>
</dbReference>